<gene>
    <name evidence="3" type="ORF">GCM10010446_61560</name>
</gene>
<protein>
    <submittedName>
        <fullName evidence="3">Uncharacterized protein</fullName>
    </submittedName>
</protein>
<evidence type="ECO:0000256" key="1">
    <source>
        <dbReference type="SAM" id="MobiDB-lite"/>
    </source>
</evidence>
<proteinExistence type="predicted"/>
<evidence type="ECO:0000313" key="4">
    <source>
        <dbReference type="Proteomes" id="UP001500403"/>
    </source>
</evidence>
<name>A0ABP6K7G3_9ACTN</name>
<feature type="transmembrane region" description="Helical" evidence="2">
    <location>
        <begin position="88"/>
        <end position="111"/>
    </location>
</feature>
<comment type="caution">
    <text evidence="3">The sequence shown here is derived from an EMBL/GenBank/DDBJ whole genome shotgun (WGS) entry which is preliminary data.</text>
</comment>
<keyword evidence="2" id="KW-0472">Membrane</keyword>
<feature type="compositionally biased region" description="Low complexity" evidence="1">
    <location>
        <begin position="44"/>
        <end position="55"/>
    </location>
</feature>
<evidence type="ECO:0000313" key="3">
    <source>
        <dbReference type="EMBL" id="GAA2967500.1"/>
    </source>
</evidence>
<evidence type="ECO:0000256" key="2">
    <source>
        <dbReference type="SAM" id="Phobius"/>
    </source>
</evidence>
<dbReference type="EMBL" id="BAAAUD010000061">
    <property type="protein sequence ID" value="GAA2967500.1"/>
    <property type="molecule type" value="Genomic_DNA"/>
</dbReference>
<accession>A0ABP6K7G3</accession>
<dbReference type="Proteomes" id="UP001500403">
    <property type="component" value="Unassembled WGS sequence"/>
</dbReference>
<sequence>MPALLREAGPRTVSLTGRNTWERTHVLPDAAWKPGQRQPLRAAPQQGGWQQQQWQGPVQPLPIPVAPPGMSPVPPRSRDGGGRTARKVIGSFLTVFGLLGLVGGGALAAHIHSNSRQPIANREYGEVIWRDEPSDHVFPDTIGGRDGRMGVLTNPKYASWRRLAISPETSCSKGLDGKILKSAERLGCKAVLRSTYVDLTGDMVATVALIVLPGEELKKAEMAQDFEDLRGTQGAVVPLSVPGTPAAGWKDARNGAALAQTPGEHMPYAVAVTTGSADGRIAGNLPGEWGEDDYDGRGDRTAASAEAEALVKMFQLHMDDLQLGGAK</sequence>
<reference evidence="4" key="1">
    <citation type="journal article" date="2019" name="Int. J. Syst. Evol. Microbiol.">
        <title>The Global Catalogue of Microorganisms (GCM) 10K type strain sequencing project: providing services to taxonomists for standard genome sequencing and annotation.</title>
        <authorList>
            <consortium name="The Broad Institute Genomics Platform"/>
            <consortium name="The Broad Institute Genome Sequencing Center for Infectious Disease"/>
            <person name="Wu L."/>
            <person name="Ma J."/>
        </authorList>
    </citation>
    <scope>NUCLEOTIDE SEQUENCE [LARGE SCALE GENOMIC DNA]</scope>
    <source>
        <strain evidence="4">JCM 9088</strain>
    </source>
</reference>
<organism evidence="3 4">
    <name type="scientific">Streptomyces enissocaesilis</name>
    <dbReference type="NCBI Taxonomy" id="332589"/>
    <lineage>
        <taxon>Bacteria</taxon>
        <taxon>Bacillati</taxon>
        <taxon>Actinomycetota</taxon>
        <taxon>Actinomycetes</taxon>
        <taxon>Kitasatosporales</taxon>
        <taxon>Streptomycetaceae</taxon>
        <taxon>Streptomyces</taxon>
        <taxon>Streptomyces rochei group</taxon>
    </lineage>
</organism>
<keyword evidence="4" id="KW-1185">Reference proteome</keyword>
<feature type="region of interest" description="Disordered" evidence="1">
    <location>
        <begin position="33"/>
        <end position="55"/>
    </location>
</feature>
<keyword evidence="2" id="KW-0812">Transmembrane</keyword>
<keyword evidence="2" id="KW-1133">Transmembrane helix</keyword>